<evidence type="ECO:0000256" key="1">
    <source>
        <dbReference type="SAM" id="MobiDB-lite"/>
    </source>
</evidence>
<proteinExistence type="predicted"/>
<gene>
    <name evidence="2" type="ORF">CJ030_MR1G011828</name>
</gene>
<evidence type="ECO:0000313" key="3">
    <source>
        <dbReference type="Proteomes" id="UP000516437"/>
    </source>
</evidence>
<name>A0A6A1WNM2_9ROSI</name>
<keyword evidence="3" id="KW-1185">Reference proteome</keyword>
<reference evidence="2 3" key="1">
    <citation type="journal article" date="2019" name="Plant Biotechnol. J.">
        <title>The red bayberry genome and genetic basis of sex determination.</title>
        <authorList>
            <person name="Jia H.M."/>
            <person name="Jia H.J."/>
            <person name="Cai Q.L."/>
            <person name="Wang Y."/>
            <person name="Zhao H.B."/>
            <person name="Yang W.F."/>
            <person name="Wang G.Y."/>
            <person name="Li Y.H."/>
            <person name="Zhan D.L."/>
            <person name="Shen Y.T."/>
            <person name="Niu Q.F."/>
            <person name="Chang L."/>
            <person name="Qiu J."/>
            <person name="Zhao L."/>
            <person name="Xie H.B."/>
            <person name="Fu W.Y."/>
            <person name="Jin J."/>
            <person name="Li X.W."/>
            <person name="Jiao Y."/>
            <person name="Zhou C.C."/>
            <person name="Tu T."/>
            <person name="Chai C.Y."/>
            <person name="Gao J.L."/>
            <person name="Fan L.J."/>
            <person name="van de Weg E."/>
            <person name="Wang J.Y."/>
            <person name="Gao Z.S."/>
        </authorList>
    </citation>
    <scope>NUCLEOTIDE SEQUENCE [LARGE SCALE GENOMIC DNA]</scope>
    <source>
        <tissue evidence="2">Leaves</tissue>
    </source>
</reference>
<feature type="region of interest" description="Disordered" evidence="1">
    <location>
        <begin position="48"/>
        <end position="81"/>
    </location>
</feature>
<dbReference type="Proteomes" id="UP000516437">
    <property type="component" value="Chromosome 1"/>
</dbReference>
<evidence type="ECO:0000313" key="2">
    <source>
        <dbReference type="EMBL" id="KAB1226889.1"/>
    </source>
</evidence>
<feature type="compositionally biased region" description="Low complexity" evidence="1">
    <location>
        <begin position="61"/>
        <end position="75"/>
    </location>
</feature>
<protein>
    <submittedName>
        <fullName evidence="2">Uncharacterized protein</fullName>
    </submittedName>
</protein>
<organism evidence="2 3">
    <name type="scientific">Morella rubra</name>
    <name type="common">Chinese bayberry</name>
    <dbReference type="NCBI Taxonomy" id="262757"/>
    <lineage>
        <taxon>Eukaryota</taxon>
        <taxon>Viridiplantae</taxon>
        <taxon>Streptophyta</taxon>
        <taxon>Embryophyta</taxon>
        <taxon>Tracheophyta</taxon>
        <taxon>Spermatophyta</taxon>
        <taxon>Magnoliopsida</taxon>
        <taxon>eudicotyledons</taxon>
        <taxon>Gunneridae</taxon>
        <taxon>Pentapetalae</taxon>
        <taxon>rosids</taxon>
        <taxon>fabids</taxon>
        <taxon>Fagales</taxon>
        <taxon>Myricaceae</taxon>
        <taxon>Morella</taxon>
    </lineage>
</organism>
<comment type="caution">
    <text evidence="2">The sequence shown here is derived from an EMBL/GenBank/DDBJ whole genome shotgun (WGS) entry which is preliminary data.</text>
</comment>
<dbReference type="EMBL" id="RXIC02000019">
    <property type="protein sequence ID" value="KAB1226889.1"/>
    <property type="molecule type" value="Genomic_DNA"/>
</dbReference>
<accession>A0A6A1WNM2</accession>
<dbReference type="AlphaFoldDB" id="A0A6A1WNM2"/>
<sequence>MEALQLEHEFEGRSFVEGSNVKIKMLPIPTKFHHQFLDHLMQAGKTFDNNVDGDGDGAGAGISASDDGADSAGASVEAAKD</sequence>